<evidence type="ECO:0000313" key="1">
    <source>
        <dbReference type="Proteomes" id="UP000887565"/>
    </source>
</evidence>
<reference evidence="2" key="1">
    <citation type="submission" date="2022-11" db="UniProtKB">
        <authorList>
            <consortium name="WormBaseParasite"/>
        </authorList>
    </citation>
    <scope>IDENTIFICATION</scope>
</reference>
<protein>
    <submittedName>
        <fullName evidence="2">Uncharacterized protein</fullName>
    </submittedName>
</protein>
<keyword evidence="1" id="KW-1185">Reference proteome</keyword>
<sequence>MGGTWVCAVPSDAEVLKVYKGGLWGRRLTLGTTDDCTILVGHRNTIWSKLKARRTAVAAFGELDHDGRRVRSGGVWLTFGIFFQRVVIPAVRNTDVADVGIVALLIV</sequence>
<accession>A0A915HVE6</accession>
<organism evidence="1 2">
    <name type="scientific">Romanomermis culicivorax</name>
    <name type="common">Nematode worm</name>
    <dbReference type="NCBI Taxonomy" id="13658"/>
    <lineage>
        <taxon>Eukaryota</taxon>
        <taxon>Metazoa</taxon>
        <taxon>Ecdysozoa</taxon>
        <taxon>Nematoda</taxon>
        <taxon>Enoplea</taxon>
        <taxon>Dorylaimia</taxon>
        <taxon>Mermithida</taxon>
        <taxon>Mermithoidea</taxon>
        <taxon>Mermithidae</taxon>
        <taxon>Romanomermis</taxon>
    </lineage>
</organism>
<dbReference type="Proteomes" id="UP000887565">
    <property type="component" value="Unplaced"/>
</dbReference>
<evidence type="ECO:0000313" key="2">
    <source>
        <dbReference type="WBParaSite" id="nRc.2.0.1.t05874-RA"/>
    </source>
</evidence>
<dbReference type="WBParaSite" id="nRc.2.0.1.t05874-RA">
    <property type="protein sequence ID" value="nRc.2.0.1.t05874-RA"/>
    <property type="gene ID" value="nRc.2.0.1.g05874"/>
</dbReference>
<name>A0A915HVE6_ROMCU</name>
<proteinExistence type="predicted"/>
<dbReference type="AlphaFoldDB" id="A0A915HVE6"/>